<accession>A0A820P6G4</accession>
<dbReference type="EMBL" id="CAJOBE010066631">
    <property type="protein sequence ID" value="CAF4403372.1"/>
    <property type="molecule type" value="Genomic_DNA"/>
</dbReference>
<evidence type="ECO:0000256" key="1">
    <source>
        <dbReference type="SAM" id="MobiDB-lite"/>
    </source>
</evidence>
<dbReference type="AlphaFoldDB" id="A0A820P6G4"/>
<feature type="region of interest" description="Disordered" evidence="1">
    <location>
        <begin position="1"/>
        <end position="35"/>
    </location>
</feature>
<sequence length="35" mass="3928">MKNIDPSNSITINPTTHIDNDQQESTIDVQDQSLD</sequence>
<organism evidence="2 3">
    <name type="scientific">Rotaria sordida</name>
    <dbReference type="NCBI Taxonomy" id="392033"/>
    <lineage>
        <taxon>Eukaryota</taxon>
        <taxon>Metazoa</taxon>
        <taxon>Spiralia</taxon>
        <taxon>Gnathifera</taxon>
        <taxon>Rotifera</taxon>
        <taxon>Eurotatoria</taxon>
        <taxon>Bdelloidea</taxon>
        <taxon>Philodinida</taxon>
        <taxon>Philodinidae</taxon>
        <taxon>Rotaria</taxon>
    </lineage>
</organism>
<evidence type="ECO:0000313" key="2">
    <source>
        <dbReference type="EMBL" id="CAF4403372.1"/>
    </source>
</evidence>
<reference evidence="2" key="1">
    <citation type="submission" date="2021-02" db="EMBL/GenBank/DDBJ databases">
        <authorList>
            <person name="Nowell W R."/>
        </authorList>
    </citation>
    <scope>NUCLEOTIDE SEQUENCE</scope>
</reference>
<name>A0A820P6G4_9BILA</name>
<dbReference type="Proteomes" id="UP000663874">
    <property type="component" value="Unassembled WGS sequence"/>
</dbReference>
<gene>
    <name evidence="2" type="ORF">FNK824_LOCUS44028</name>
</gene>
<comment type="caution">
    <text evidence="2">The sequence shown here is derived from an EMBL/GenBank/DDBJ whole genome shotgun (WGS) entry which is preliminary data.</text>
</comment>
<feature type="non-terminal residue" evidence="2">
    <location>
        <position position="35"/>
    </location>
</feature>
<proteinExistence type="predicted"/>
<evidence type="ECO:0000313" key="3">
    <source>
        <dbReference type="Proteomes" id="UP000663874"/>
    </source>
</evidence>
<protein>
    <submittedName>
        <fullName evidence="2">Uncharacterized protein</fullName>
    </submittedName>
</protein>